<dbReference type="EMBL" id="NNAY01002917">
    <property type="protein sequence ID" value="OXU20313.1"/>
    <property type="molecule type" value="Genomic_DNA"/>
</dbReference>
<protein>
    <submittedName>
        <fullName evidence="1">Uncharacterized protein</fullName>
    </submittedName>
</protein>
<accession>A0A232EPN6</accession>
<reference evidence="1 2" key="1">
    <citation type="journal article" date="2017" name="Curr. Biol.">
        <title>The Evolution of Venom by Co-option of Single-Copy Genes.</title>
        <authorList>
            <person name="Martinson E.O."/>
            <person name="Mrinalini"/>
            <person name="Kelkar Y.D."/>
            <person name="Chang C.H."/>
            <person name="Werren J.H."/>
        </authorList>
    </citation>
    <scope>NUCLEOTIDE SEQUENCE [LARGE SCALE GENOMIC DNA]</scope>
    <source>
        <strain evidence="1 2">Alberta</strain>
        <tissue evidence="1">Whole body</tissue>
    </source>
</reference>
<sequence length="105" mass="11781">QFLPERSSKWFKVESALALPLFLPGSKHNIKIGLQFLRVQFVVFVNVQDPKAKGLLISDELTVTSSFKGNAGLRLSDKLRDSTDMSHCTLRACKPIFMAKQCIDL</sequence>
<gene>
    <name evidence="1" type="ORF">TSAR_004830</name>
</gene>
<comment type="caution">
    <text evidence="1">The sequence shown here is derived from an EMBL/GenBank/DDBJ whole genome shotgun (WGS) entry which is preliminary data.</text>
</comment>
<proteinExistence type="predicted"/>
<name>A0A232EPN6_9HYME</name>
<evidence type="ECO:0000313" key="1">
    <source>
        <dbReference type="EMBL" id="OXU20313.1"/>
    </source>
</evidence>
<keyword evidence="2" id="KW-1185">Reference proteome</keyword>
<evidence type="ECO:0000313" key="2">
    <source>
        <dbReference type="Proteomes" id="UP000215335"/>
    </source>
</evidence>
<organism evidence="1 2">
    <name type="scientific">Trichomalopsis sarcophagae</name>
    <dbReference type="NCBI Taxonomy" id="543379"/>
    <lineage>
        <taxon>Eukaryota</taxon>
        <taxon>Metazoa</taxon>
        <taxon>Ecdysozoa</taxon>
        <taxon>Arthropoda</taxon>
        <taxon>Hexapoda</taxon>
        <taxon>Insecta</taxon>
        <taxon>Pterygota</taxon>
        <taxon>Neoptera</taxon>
        <taxon>Endopterygota</taxon>
        <taxon>Hymenoptera</taxon>
        <taxon>Apocrita</taxon>
        <taxon>Proctotrupomorpha</taxon>
        <taxon>Chalcidoidea</taxon>
        <taxon>Pteromalidae</taxon>
        <taxon>Pteromalinae</taxon>
        <taxon>Trichomalopsis</taxon>
    </lineage>
</organism>
<feature type="non-terminal residue" evidence="1">
    <location>
        <position position="1"/>
    </location>
</feature>
<dbReference type="AlphaFoldDB" id="A0A232EPN6"/>
<dbReference type="Proteomes" id="UP000215335">
    <property type="component" value="Unassembled WGS sequence"/>
</dbReference>